<dbReference type="UniPathway" id="UPA00391"/>
<dbReference type="AlphaFoldDB" id="A0A517M006"/>
<feature type="binding site" evidence="8">
    <location>
        <position position="84"/>
    </location>
    <ligand>
        <name>S-adenosyl-L-methionine</name>
        <dbReference type="ChEBI" id="CHEBI:59789"/>
    </ligand>
</feature>
<dbReference type="SFLD" id="SFLDS00029">
    <property type="entry name" value="Radical_SAM"/>
    <property type="match status" value="1"/>
</dbReference>
<dbReference type="InterPro" id="IPR013785">
    <property type="entry name" value="Aldolase_TIM"/>
</dbReference>
<dbReference type="GO" id="GO:0008616">
    <property type="term" value="P:tRNA queuosine(34) biosynthetic process"/>
    <property type="evidence" value="ECO:0007669"/>
    <property type="project" value="UniProtKB-UniRule"/>
</dbReference>
<keyword evidence="5 8" id="KW-0408">Iron</keyword>
<keyword evidence="8" id="KW-0671">Queuosine biosynthesis</keyword>
<evidence type="ECO:0000313" key="10">
    <source>
        <dbReference type="EMBL" id="QDS88205.1"/>
    </source>
</evidence>
<feature type="binding site" evidence="8">
    <location>
        <begin position="22"/>
        <end position="24"/>
    </location>
    <ligand>
        <name>substrate</name>
    </ligand>
</feature>
<feature type="binding site" evidence="8">
    <location>
        <position position="41"/>
    </location>
    <ligand>
        <name>[4Fe-4S] cluster</name>
        <dbReference type="ChEBI" id="CHEBI:49883"/>
        <note>4Fe-4S-S-AdoMet</note>
    </ligand>
</feature>
<dbReference type="GO" id="GO:0051539">
    <property type="term" value="F:4 iron, 4 sulfur cluster binding"/>
    <property type="evidence" value="ECO:0007669"/>
    <property type="project" value="UniProtKB-UniRule"/>
</dbReference>
<feature type="binding site" evidence="8">
    <location>
        <begin position="126"/>
        <end position="128"/>
    </location>
    <ligand>
        <name>S-adenosyl-L-methionine</name>
        <dbReference type="ChEBI" id="CHEBI:59789"/>
    </ligand>
</feature>
<feature type="binding site" evidence="8">
    <location>
        <position position="48"/>
    </location>
    <ligand>
        <name>[4Fe-4S] cluster</name>
        <dbReference type="ChEBI" id="CHEBI:49883"/>
        <note>4Fe-4S-S-AdoMet</note>
    </ligand>
</feature>
<dbReference type="Proteomes" id="UP000319557">
    <property type="component" value="Chromosome"/>
</dbReference>
<organism evidence="10 11">
    <name type="scientific">Rosistilla ulvae</name>
    <dbReference type="NCBI Taxonomy" id="1930277"/>
    <lineage>
        <taxon>Bacteria</taxon>
        <taxon>Pseudomonadati</taxon>
        <taxon>Planctomycetota</taxon>
        <taxon>Planctomycetia</taxon>
        <taxon>Pirellulales</taxon>
        <taxon>Pirellulaceae</taxon>
        <taxon>Rosistilla</taxon>
    </lineage>
</organism>
<feature type="domain" description="Radical SAM core" evidence="9">
    <location>
        <begin position="28"/>
        <end position="239"/>
    </location>
</feature>
<keyword evidence="6 8" id="KW-0411">Iron-sulfur</keyword>
<feature type="binding site" evidence="8">
    <location>
        <position position="45"/>
    </location>
    <ligand>
        <name>[4Fe-4S] cluster</name>
        <dbReference type="ChEBI" id="CHEBI:49883"/>
        <note>4Fe-4S-S-AdoMet</note>
    </ligand>
</feature>
<feature type="binding site" evidence="8">
    <location>
        <position position="37"/>
    </location>
    <ligand>
        <name>substrate</name>
    </ligand>
</feature>
<feature type="binding site" evidence="8">
    <location>
        <begin position="47"/>
        <end position="49"/>
    </location>
    <ligand>
        <name>S-adenosyl-L-methionine</name>
        <dbReference type="ChEBI" id="CHEBI:59789"/>
    </ligand>
</feature>
<dbReference type="KEGG" id="ruv:EC9_23930"/>
<evidence type="ECO:0000256" key="1">
    <source>
        <dbReference type="ARBA" id="ARBA00022485"/>
    </source>
</evidence>
<dbReference type="InterPro" id="IPR024924">
    <property type="entry name" value="7-CO-7-deazaguanine_synth-like"/>
</dbReference>
<dbReference type="PANTHER" id="PTHR42836:SF1">
    <property type="entry name" value="7-CARBOXY-7-DEAZAGUANINE SYNTHASE"/>
    <property type="match status" value="1"/>
</dbReference>
<evidence type="ECO:0000256" key="2">
    <source>
        <dbReference type="ARBA" id="ARBA00022691"/>
    </source>
</evidence>
<dbReference type="Gene3D" id="3.20.20.70">
    <property type="entry name" value="Aldolase class I"/>
    <property type="match status" value="1"/>
</dbReference>
<dbReference type="PANTHER" id="PTHR42836">
    <property type="entry name" value="7-CARBOXY-7-DEAZAGUANINE SYNTHASE"/>
    <property type="match status" value="1"/>
</dbReference>
<keyword evidence="2 8" id="KW-0949">S-adenosyl-L-methionine</keyword>
<evidence type="ECO:0000256" key="4">
    <source>
        <dbReference type="ARBA" id="ARBA00022842"/>
    </source>
</evidence>
<dbReference type="GO" id="GO:1904047">
    <property type="term" value="F:S-adenosyl-L-methionine binding"/>
    <property type="evidence" value="ECO:0007669"/>
    <property type="project" value="UniProtKB-UniRule"/>
</dbReference>
<dbReference type="HAMAP" id="MF_00917">
    <property type="entry name" value="QueE"/>
    <property type="match status" value="1"/>
</dbReference>
<dbReference type="SUPFAM" id="SSF102114">
    <property type="entry name" value="Radical SAM enzymes"/>
    <property type="match status" value="1"/>
</dbReference>
<comment type="catalytic activity">
    <reaction evidence="8">
        <text>6-carboxy-5,6,7,8-tetrahydropterin + H(+) = 7-carboxy-7-carbaguanine + NH4(+)</text>
        <dbReference type="Rhea" id="RHEA:27974"/>
        <dbReference type="ChEBI" id="CHEBI:15378"/>
        <dbReference type="ChEBI" id="CHEBI:28938"/>
        <dbReference type="ChEBI" id="CHEBI:61032"/>
        <dbReference type="ChEBI" id="CHEBI:61036"/>
        <dbReference type="EC" id="4.3.99.3"/>
    </reaction>
</comment>
<evidence type="ECO:0000313" key="11">
    <source>
        <dbReference type="Proteomes" id="UP000319557"/>
    </source>
</evidence>
<keyword evidence="7 8" id="KW-0456">Lyase</keyword>
<dbReference type="PIRSF" id="PIRSF000370">
    <property type="entry name" value="QueE"/>
    <property type="match status" value="1"/>
</dbReference>
<reference evidence="10 11" key="1">
    <citation type="submission" date="2019-02" db="EMBL/GenBank/DDBJ databases">
        <title>Deep-cultivation of Planctomycetes and their phenomic and genomic characterization uncovers novel biology.</title>
        <authorList>
            <person name="Wiegand S."/>
            <person name="Jogler M."/>
            <person name="Boedeker C."/>
            <person name="Pinto D."/>
            <person name="Vollmers J."/>
            <person name="Rivas-Marin E."/>
            <person name="Kohn T."/>
            <person name="Peeters S.H."/>
            <person name="Heuer A."/>
            <person name="Rast P."/>
            <person name="Oberbeckmann S."/>
            <person name="Bunk B."/>
            <person name="Jeske O."/>
            <person name="Meyerdierks A."/>
            <person name="Storesund J.E."/>
            <person name="Kallscheuer N."/>
            <person name="Luecker S."/>
            <person name="Lage O.M."/>
            <person name="Pohl T."/>
            <person name="Merkel B.J."/>
            <person name="Hornburger P."/>
            <person name="Mueller R.-W."/>
            <person name="Bruemmer F."/>
            <person name="Labrenz M."/>
            <person name="Spormann A.M."/>
            <person name="Op den Camp H."/>
            <person name="Overmann J."/>
            <person name="Amann R."/>
            <person name="Jetten M.S.M."/>
            <person name="Mascher T."/>
            <person name="Medema M.H."/>
            <person name="Devos D.P."/>
            <person name="Kaster A.-K."/>
            <person name="Ovreas L."/>
            <person name="Rohde M."/>
            <person name="Galperin M.Y."/>
            <person name="Jogler C."/>
        </authorList>
    </citation>
    <scope>NUCLEOTIDE SEQUENCE [LARGE SCALE GENOMIC DNA]</scope>
    <source>
        <strain evidence="10 11">EC9</strain>
    </source>
</reference>
<proteinExistence type="inferred from homology"/>
<gene>
    <name evidence="8 10" type="primary">queE</name>
    <name evidence="10" type="ORF">EC9_23930</name>
</gene>
<comment type="similarity">
    <text evidence="8">Belongs to the radical SAM superfamily. 7-carboxy-7-deazaguanine synthase family.</text>
</comment>
<feature type="binding site" evidence="8">
    <location>
        <position position="82"/>
    </location>
    <ligand>
        <name>substrate</name>
    </ligand>
</feature>
<comment type="cofactor">
    <cofactor evidence="8">
        <name>S-adenosyl-L-methionine</name>
        <dbReference type="ChEBI" id="CHEBI:59789"/>
    </cofactor>
    <text evidence="8">Binds 1 S-adenosyl-L-methionine per subunit.</text>
</comment>
<dbReference type="PROSITE" id="PS51918">
    <property type="entry name" value="RADICAL_SAM"/>
    <property type="match status" value="1"/>
</dbReference>
<protein>
    <recommendedName>
        <fullName evidence="8">7-carboxy-7-deazaguanine synthase</fullName>
        <shortName evidence="8">CDG synthase</shortName>
        <ecNumber evidence="8">4.3.99.3</ecNumber>
    </recommendedName>
    <alternativeName>
        <fullName evidence="8">Queuosine biosynthesis protein QueE</fullName>
    </alternativeName>
</protein>
<dbReference type="GO" id="GO:0000287">
    <property type="term" value="F:magnesium ion binding"/>
    <property type="evidence" value="ECO:0007669"/>
    <property type="project" value="UniProtKB-UniRule"/>
</dbReference>
<comment type="cofactor">
    <cofactor evidence="8">
        <name>[4Fe-4S] cluster</name>
        <dbReference type="ChEBI" id="CHEBI:49883"/>
    </cofactor>
    <text evidence="8">Binds 1 [4Fe-4S] cluster. The cluster is coordinated with 3 cysteines and an exchangeable S-adenosyl-L-methionine.</text>
</comment>
<feature type="binding site" evidence="8">
    <location>
        <position position="50"/>
    </location>
    <ligand>
        <name>Mg(2+)</name>
        <dbReference type="ChEBI" id="CHEBI:18420"/>
    </ligand>
</feature>
<comment type="cofactor">
    <cofactor evidence="8">
        <name>Mg(2+)</name>
        <dbReference type="ChEBI" id="CHEBI:18420"/>
    </cofactor>
</comment>
<keyword evidence="1 8" id="KW-0004">4Fe-4S</keyword>
<comment type="pathway">
    <text evidence="8">Purine metabolism; 7-cyano-7-deazaguanine biosynthesis.</text>
</comment>
<dbReference type="EMBL" id="CP036261">
    <property type="protein sequence ID" value="QDS88205.1"/>
    <property type="molecule type" value="Genomic_DNA"/>
</dbReference>
<evidence type="ECO:0000256" key="3">
    <source>
        <dbReference type="ARBA" id="ARBA00022723"/>
    </source>
</evidence>
<evidence type="ECO:0000256" key="5">
    <source>
        <dbReference type="ARBA" id="ARBA00023004"/>
    </source>
</evidence>
<evidence type="ECO:0000256" key="6">
    <source>
        <dbReference type="ARBA" id="ARBA00023014"/>
    </source>
</evidence>
<comment type="subunit">
    <text evidence="8">Homodimer.</text>
</comment>
<evidence type="ECO:0000256" key="7">
    <source>
        <dbReference type="ARBA" id="ARBA00023239"/>
    </source>
</evidence>
<dbReference type="CDD" id="cd01335">
    <property type="entry name" value="Radical_SAM"/>
    <property type="match status" value="1"/>
</dbReference>
<dbReference type="InterPro" id="IPR058240">
    <property type="entry name" value="rSAM_sf"/>
</dbReference>
<dbReference type="RefSeq" id="WP_246106081.1">
    <property type="nucleotide sequence ID" value="NZ_CP036261.1"/>
</dbReference>
<evidence type="ECO:0000256" key="8">
    <source>
        <dbReference type="HAMAP-Rule" id="MF_00917"/>
    </source>
</evidence>
<keyword evidence="11" id="KW-1185">Reference proteome</keyword>
<dbReference type="GO" id="GO:0016840">
    <property type="term" value="F:carbon-nitrogen lyase activity"/>
    <property type="evidence" value="ECO:0007669"/>
    <property type="project" value="UniProtKB-UniRule"/>
</dbReference>
<accession>A0A517M006</accession>
<sequence length="243" mass="27532">MSHSLSKAKGGTLRIAELYASRQGEGLLTGTSSAFIRVSGCNLRCWFCDTPHASWNPEGAQQSIDSIVADVMKLQVSHVVLTGGEPMLFPEIVTLCRQLADRGLHTTIETAGTIYQDTACDLMSISPKLAGSRPRDGSIGEKWQQQHDRRRWAVDVVRRLMVESPDYQLKFVVDEPDEQVEVQRMVDELRPDVDPAKVWIMPQSRSTAELDAHESWLRPWCDQQGFQYCDRMHLRWYGNVRGT</sequence>
<dbReference type="Pfam" id="PF04055">
    <property type="entry name" value="Radical_SAM"/>
    <property type="match status" value="1"/>
</dbReference>
<comment type="function">
    <text evidence="8">Catalyzes the complex heterocyclic radical-mediated conversion of 6-carboxy-5,6,7,8-tetrahydropterin (CPH4) to 7-carboxy-7-deazaguanine (CDG), a step common to the biosynthetic pathways of all 7-deazapurine-containing compounds.</text>
</comment>
<name>A0A517M006_9BACT</name>
<comment type="caution">
    <text evidence="8">Lacks conserved residue(s) required for the propagation of feature annotation.</text>
</comment>
<keyword evidence="3 8" id="KW-0479">Metal-binding</keyword>
<evidence type="ECO:0000259" key="9">
    <source>
        <dbReference type="PROSITE" id="PS51918"/>
    </source>
</evidence>
<keyword evidence="4 8" id="KW-0460">Magnesium</keyword>
<dbReference type="EC" id="4.3.99.3" evidence="8"/>
<dbReference type="InterPro" id="IPR007197">
    <property type="entry name" value="rSAM"/>
</dbReference>